<evidence type="ECO:0000313" key="9">
    <source>
        <dbReference type="Proteomes" id="UP001551482"/>
    </source>
</evidence>
<evidence type="ECO:0000256" key="4">
    <source>
        <dbReference type="ARBA" id="ARBA00023163"/>
    </source>
</evidence>
<dbReference type="Gene3D" id="1.10.357.10">
    <property type="entry name" value="Tetracycline Repressor, domain 2"/>
    <property type="match status" value="1"/>
</dbReference>
<keyword evidence="1" id="KW-0678">Repressor</keyword>
<evidence type="ECO:0000256" key="3">
    <source>
        <dbReference type="ARBA" id="ARBA00023125"/>
    </source>
</evidence>
<dbReference type="EMBL" id="JBEZFP010000017">
    <property type="protein sequence ID" value="MEU8133740.1"/>
    <property type="molecule type" value="Genomic_DNA"/>
</dbReference>
<evidence type="ECO:0000256" key="6">
    <source>
        <dbReference type="SAM" id="MobiDB-lite"/>
    </source>
</evidence>
<dbReference type="PROSITE" id="PS50977">
    <property type="entry name" value="HTH_TETR_2"/>
    <property type="match status" value="1"/>
</dbReference>
<keyword evidence="3 5" id="KW-0238">DNA-binding</keyword>
<dbReference type="InterPro" id="IPR039538">
    <property type="entry name" value="BetI_C"/>
</dbReference>
<feature type="region of interest" description="Disordered" evidence="6">
    <location>
        <begin position="213"/>
        <end position="245"/>
    </location>
</feature>
<comment type="caution">
    <text evidence="8">The sequence shown here is derived from an EMBL/GenBank/DDBJ whole genome shotgun (WGS) entry which is preliminary data.</text>
</comment>
<protein>
    <submittedName>
        <fullName evidence="8">TetR/AcrR family transcriptional regulator</fullName>
    </submittedName>
</protein>
<dbReference type="PANTHER" id="PTHR30055">
    <property type="entry name" value="HTH-TYPE TRANSCRIPTIONAL REGULATOR RUTR"/>
    <property type="match status" value="1"/>
</dbReference>
<dbReference type="Pfam" id="PF13977">
    <property type="entry name" value="TetR_C_6"/>
    <property type="match status" value="1"/>
</dbReference>
<accession>A0ABV3DDB7</accession>
<dbReference type="InterPro" id="IPR050109">
    <property type="entry name" value="HTH-type_TetR-like_transc_reg"/>
</dbReference>
<proteinExistence type="predicted"/>
<evidence type="ECO:0000259" key="7">
    <source>
        <dbReference type="PROSITE" id="PS50977"/>
    </source>
</evidence>
<keyword evidence="9" id="KW-1185">Reference proteome</keyword>
<organism evidence="8 9">
    <name type="scientific">Streptodolium elevatio</name>
    <dbReference type="NCBI Taxonomy" id="3157996"/>
    <lineage>
        <taxon>Bacteria</taxon>
        <taxon>Bacillati</taxon>
        <taxon>Actinomycetota</taxon>
        <taxon>Actinomycetes</taxon>
        <taxon>Kitasatosporales</taxon>
        <taxon>Streptomycetaceae</taxon>
        <taxon>Streptodolium</taxon>
    </lineage>
</organism>
<feature type="domain" description="HTH tetR-type" evidence="7">
    <location>
        <begin position="17"/>
        <end position="77"/>
    </location>
</feature>
<keyword evidence="4" id="KW-0804">Transcription</keyword>
<evidence type="ECO:0000256" key="5">
    <source>
        <dbReference type="PROSITE-ProRule" id="PRU00335"/>
    </source>
</evidence>
<feature type="compositionally biased region" description="Pro residues" evidence="6">
    <location>
        <begin position="215"/>
        <end position="232"/>
    </location>
</feature>
<dbReference type="PRINTS" id="PR00455">
    <property type="entry name" value="HTHTETR"/>
</dbReference>
<feature type="DNA-binding region" description="H-T-H motif" evidence="5">
    <location>
        <begin position="40"/>
        <end position="59"/>
    </location>
</feature>
<keyword evidence="2" id="KW-0805">Transcription regulation</keyword>
<evidence type="ECO:0000256" key="1">
    <source>
        <dbReference type="ARBA" id="ARBA00022491"/>
    </source>
</evidence>
<dbReference type="SUPFAM" id="SSF46689">
    <property type="entry name" value="Homeodomain-like"/>
    <property type="match status" value="1"/>
</dbReference>
<dbReference type="SUPFAM" id="SSF48498">
    <property type="entry name" value="Tetracyclin repressor-like, C-terminal domain"/>
    <property type="match status" value="1"/>
</dbReference>
<dbReference type="InterPro" id="IPR036271">
    <property type="entry name" value="Tet_transcr_reg_TetR-rel_C_sf"/>
</dbReference>
<dbReference type="RefSeq" id="WP_358351740.1">
    <property type="nucleotide sequence ID" value="NZ_JBEZFP010000017.1"/>
</dbReference>
<evidence type="ECO:0000313" key="8">
    <source>
        <dbReference type="EMBL" id="MEU8133740.1"/>
    </source>
</evidence>
<dbReference type="InterPro" id="IPR009057">
    <property type="entry name" value="Homeodomain-like_sf"/>
</dbReference>
<dbReference type="PANTHER" id="PTHR30055:SF234">
    <property type="entry name" value="HTH-TYPE TRANSCRIPTIONAL REGULATOR BETI"/>
    <property type="match status" value="1"/>
</dbReference>
<sequence>MKKQSAQAEEATAGTSGGAREGILQAALELIARDGFDGVRIADIAARAGVSSPLVHYHFADREKLLTDALTHSLARAEARLARRTRHAHRDTPAERLADLVDFGLPLTHDDVLECRLWTELESRSAGSAELAATLGEFRNRVLRPFAAVVEDGLETGDFRDCDPDEVATVAMALLDGLTIRLLTGAPALDLADARRLAARQLCLAVGYRGDLPFQPLPDPGPPPPPRAPQPPARRRRAPRASARL</sequence>
<evidence type="ECO:0000256" key="2">
    <source>
        <dbReference type="ARBA" id="ARBA00023015"/>
    </source>
</evidence>
<reference evidence="8 9" key="1">
    <citation type="submission" date="2024-06" db="EMBL/GenBank/DDBJ databases">
        <title>The Natural Products Discovery Center: Release of the First 8490 Sequenced Strains for Exploring Actinobacteria Biosynthetic Diversity.</title>
        <authorList>
            <person name="Kalkreuter E."/>
            <person name="Kautsar S.A."/>
            <person name="Yang D."/>
            <person name="Bader C.D."/>
            <person name="Teijaro C.N."/>
            <person name="Fluegel L."/>
            <person name="Davis C.M."/>
            <person name="Simpson J.R."/>
            <person name="Lauterbach L."/>
            <person name="Steele A.D."/>
            <person name="Gui C."/>
            <person name="Meng S."/>
            <person name="Li G."/>
            <person name="Viehrig K."/>
            <person name="Ye F."/>
            <person name="Su P."/>
            <person name="Kiefer A.F."/>
            <person name="Nichols A."/>
            <person name="Cepeda A.J."/>
            <person name="Yan W."/>
            <person name="Fan B."/>
            <person name="Jiang Y."/>
            <person name="Adhikari A."/>
            <person name="Zheng C.-J."/>
            <person name="Schuster L."/>
            <person name="Cowan T.M."/>
            <person name="Smanski M.J."/>
            <person name="Chevrette M.G."/>
            <person name="De Carvalho L.P.S."/>
            <person name="Shen B."/>
        </authorList>
    </citation>
    <scope>NUCLEOTIDE SEQUENCE [LARGE SCALE GENOMIC DNA]</scope>
    <source>
        <strain evidence="8 9">NPDC048946</strain>
    </source>
</reference>
<name>A0ABV3DDB7_9ACTN</name>
<dbReference type="InterPro" id="IPR001647">
    <property type="entry name" value="HTH_TetR"/>
</dbReference>
<dbReference type="Pfam" id="PF00440">
    <property type="entry name" value="TetR_N"/>
    <property type="match status" value="1"/>
</dbReference>
<gene>
    <name evidence="8" type="ORF">AB0C36_09550</name>
</gene>
<dbReference type="Proteomes" id="UP001551482">
    <property type="component" value="Unassembled WGS sequence"/>
</dbReference>